<dbReference type="EMBL" id="BMAU01021272">
    <property type="protein sequence ID" value="GFY07367.1"/>
    <property type="molecule type" value="Genomic_DNA"/>
</dbReference>
<proteinExistence type="predicted"/>
<feature type="region of interest" description="Disordered" evidence="1">
    <location>
        <begin position="39"/>
        <end position="63"/>
    </location>
</feature>
<reference evidence="2" key="1">
    <citation type="submission" date="2020-08" db="EMBL/GenBank/DDBJ databases">
        <title>Multicomponent nature underlies the extraordinary mechanical properties of spider dragline silk.</title>
        <authorList>
            <person name="Kono N."/>
            <person name="Nakamura H."/>
            <person name="Mori M."/>
            <person name="Yoshida Y."/>
            <person name="Ohtoshi R."/>
            <person name="Malay A.D."/>
            <person name="Moran D.A.P."/>
            <person name="Tomita M."/>
            <person name="Numata K."/>
            <person name="Arakawa K."/>
        </authorList>
    </citation>
    <scope>NUCLEOTIDE SEQUENCE</scope>
</reference>
<sequence>MPPDQQRPDQSSRNSSWQKAKCRLSLAIALSTIQVTEQFSSVEGEDPGSSQMPSTSLPLPPTSPKDLQLDGYLKYPHAAKALYIYKHPSYPGFEPRSNGPAVSVASHCTGLTESVENVGLSPPVQHNASPNDNSRTPVTVSLSDVTKMKPCADLSPNQLTLRIPRGSETTLLRKEVTTPLMRRTVFFCCSPCTTLNGAFDDYLSKGCRVQRGERIGLRCEDVLPL</sequence>
<evidence type="ECO:0000256" key="1">
    <source>
        <dbReference type="SAM" id="MobiDB-lite"/>
    </source>
</evidence>
<evidence type="ECO:0000313" key="3">
    <source>
        <dbReference type="Proteomes" id="UP000887159"/>
    </source>
</evidence>
<organism evidence="2 3">
    <name type="scientific">Trichonephila clavipes</name>
    <name type="common">Golden silk orbweaver</name>
    <name type="synonym">Nephila clavipes</name>
    <dbReference type="NCBI Taxonomy" id="2585209"/>
    <lineage>
        <taxon>Eukaryota</taxon>
        <taxon>Metazoa</taxon>
        <taxon>Ecdysozoa</taxon>
        <taxon>Arthropoda</taxon>
        <taxon>Chelicerata</taxon>
        <taxon>Arachnida</taxon>
        <taxon>Araneae</taxon>
        <taxon>Araneomorphae</taxon>
        <taxon>Entelegynae</taxon>
        <taxon>Araneoidea</taxon>
        <taxon>Nephilidae</taxon>
        <taxon>Trichonephila</taxon>
    </lineage>
</organism>
<keyword evidence="3" id="KW-1185">Reference proteome</keyword>
<name>A0A8X6S4L5_TRICX</name>
<protein>
    <submittedName>
        <fullName evidence="2">Uncharacterized protein</fullName>
    </submittedName>
</protein>
<comment type="caution">
    <text evidence="2">The sequence shown here is derived from an EMBL/GenBank/DDBJ whole genome shotgun (WGS) entry which is preliminary data.</text>
</comment>
<accession>A0A8X6S4L5</accession>
<dbReference type="Proteomes" id="UP000887159">
    <property type="component" value="Unassembled WGS sequence"/>
</dbReference>
<evidence type="ECO:0000313" key="2">
    <source>
        <dbReference type="EMBL" id="GFY07367.1"/>
    </source>
</evidence>
<dbReference type="AlphaFoldDB" id="A0A8X6S4L5"/>
<gene>
    <name evidence="2" type="ORF">TNCV_5085521</name>
</gene>